<name>A0A1I2DXR2_9RHOB</name>
<dbReference type="Proteomes" id="UP000198977">
    <property type="component" value="Unassembled WGS sequence"/>
</dbReference>
<sequence>MREIESTLVVLIDAEDVKHAFAAWPDDICLAACLSRAGECSMVVFRRDEYKEMPQRLLDTLRLSKQDVCFVPQIQGFATKPFRYSDERRLMALVASDPAILEEAIDYAVNVTFAIEEGLDPAVVLGRKPVAEVARPRDIVLRRPAVEVESALPATRELSPLLPEFLRHSVDMNRRARFSSVRRGKPLGGAPHF</sequence>
<protein>
    <submittedName>
        <fullName evidence="1">Uncharacterized protein</fullName>
    </submittedName>
</protein>
<dbReference type="EMBL" id="FOMW01000011">
    <property type="protein sequence ID" value="SFE85041.1"/>
    <property type="molecule type" value="Genomic_DNA"/>
</dbReference>
<organism evidence="1 2">
    <name type="scientific">Sulfitobacter brevis</name>
    <dbReference type="NCBI Taxonomy" id="74348"/>
    <lineage>
        <taxon>Bacteria</taxon>
        <taxon>Pseudomonadati</taxon>
        <taxon>Pseudomonadota</taxon>
        <taxon>Alphaproteobacteria</taxon>
        <taxon>Rhodobacterales</taxon>
        <taxon>Roseobacteraceae</taxon>
        <taxon>Sulfitobacter</taxon>
    </lineage>
</organism>
<proteinExistence type="predicted"/>
<evidence type="ECO:0000313" key="2">
    <source>
        <dbReference type="Proteomes" id="UP000198977"/>
    </source>
</evidence>
<evidence type="ECO:0000313" key="1">
    <source>
        <dbReference type="EMBL" id="SFE85041.1"/>
    </source>
</evidence>
<keyword evidence="2" id="KW-1185">Reference proteome</keyword>
<dbReference type="STRING" id="74348.SAMN04488523_11137"/>
<dbReference type="AlphaFoldDB" id="A0A1I2DXR2"/>
<accession>A0A1I2DXR2</accession>
<dbReference type="RefSeq" id="WP_093924688.1">
    <property type="nucleotide sequence ID" value="NZ_FOMW01000011.1"/>
</dbReference>
<dbReference type="OrthoDB" id="7815691at2"/>
<gene>
    <name evidence="1" type="ORF">SAMN04488523_11137</name>
</gene>
<reference evidence="1 2" key="1">
    <citation type="submission" date="2016-10" db="EMBL/GenBank/DDBJ databases">
        <authorList>
            <person name="de Groot N.N."/>
        </authorList>
    </citation>
    <scope>NUCLEOTIDE SEQUENCE [LARGE SCALE GENOMIC DNA]</scope>
    <source>
        <strain evidence="1 2">DSM 11443</strain>
    </source>
</reference>